<dbReference type="GO" id="GO:0016746">
    <property type="term" value="F:acyltransferase activity"/>
    <property type="evidence" value="ECO:0007669"/>
    <property type="project" value="UniProtKB-KW"/>
</dbReference>
<evidence type="ECO:0000256" key="2">
    <source>
        <dbReference type="ARBA" id="ARBA00022679"/>
    </source>
</evidence>
<name>A0ABP7L3V2_9SPHN</name>
<dbReference type="InterPro" id="IPR002123">
    <property type="entry name" value="Plipid/glycerol_acylTrfase"/>
</dbReference>
<evidence type="ECO:0000259" key="8">
    <source>
        <dbReference type="SMART" id="SM00563"/>
    </source>
</evidence>
<reference evidence="10" key="1">
    <citation type="journal article" date="2019" name="Int. J. Syst. Evol. Microbiol.">
        <title>The Global Catalogue of Microorganisms (GCM) 10K type strain sequencing project: providing services to taxonomists for standard genome sequencing and annotation.</title>
        <authorList>
            <consortium name="The Broad Institute Genomics Platform"/>
            <consortium name="The Broad Institute Genome Sequencing Center for Infectious Disease"/>
            <person name="Wu L."/>
            <person name="Ma J."/>
        </authorList>
    </citation>
    <scope>NUCLEOTIDE SEQUENCE [LARGE SCALE GENOMIC DNA]</scope>
    <source>
        <strain evidence="10">JCM 17543</strain>
    </source>
</reference>
<keyword evidence="10" id="KW-1185">Reference proteome</keyword>
<evidence type="ECO:0000256" key="7">
    <source>
        <dbReference type="ARBA" id="ARBA00023315"/>
    </source>
</evidence>
<dbReference type="PANTHER" id="PTHR23063:SF52">
    <property type="entry name" value="LYSOPHOSPHATIDYLCHOLINE ACYLTRANSFERASE"/>
    <property type="match status" value="1"/>
</dbReference>
<comment type="subcellular location">
    <subcellularLocation>
        <location evidence="1">Membrane</location>
    </subcellularLocation>
</comment>
<keyword evidence="2" id="KW-0808">Transferase</keyword>
<dbReference type="EMBL" id="BAABBM010000001">
    <property type="protein sequence ID" value="GAA3893664.1"/>
    <property type="molecule type" value="Genomic_DNA"/>
</dbReference>
<evidence type="ECO:0000256" key="4">
    <source>
        <dbReference type="ARBA" id="ARBA00022989"/>
    </source>
</evidence>
<comment type="caution">
    <text evidence="9">The sequence shown here is derived from an EMBL/GenBank/DDBJ whole genome shotgun (WGS) entry which is preliminary data.</text>
</comment>
<dbReference type="CDD" id="cd07989">
    <property type="entry name" value="LPLAT_AGPAT-like"/>
    <property type="match status" value="1"/>
</dbReference>
<evidence type="ECO:0000256" key="6">
    <source>
        <dbReference type="ARBA" id="ARBA00023136"/>
    </source>
</evidence>
<gene>
    <name evidence="9" type="ORF">GCM10022276_11050</name>
</gene>
<dbReference type="Pfam" id="PF01553">
    <property type="entry name" value="Acyltransferase"/>
    <property type="match status" value="1"/>
</dbReference>
<accession>A0ABP7L3V2</accession>
<dbReference type="PANTHER" id="PTHR23063">
    <property type="entry name" value="PHOSPHOLIPID ACYLTRANSFERASE"/>
    <property type="match status" value="1"/>
</dbReference>
<keyword evidence="6" id="KW-0472">Membrane</keyword>
<dbReference type="SUPFAM" id="SSF69593">
    <property type="entry name" value="Glycerol-3-phosphate (1)-acyltransferase"/>
    <property type="match status" value="1"/>
</dbReference>
<evidence type="ECO:0000256" key="1">
    <source>
        <dbReference type="ARBA" id="ARBA00004370"/>
    </source>
</evidence>
<evidence type="ECO:0000256" key="3">
    <source>
        <dbReference type="ARBA" id="ARBA00022692"/>
    </source>
</evidence>
<keyword evidence="4" id="KW-1133">Transmembrane helix</keyword>
<protein>
    <submittedName>
        <fullName evidence="9">Lysophospholipid acyltransferase family protein</fullName>
    </submittedName>
</protein>
<feature type="domain" description="Phospholipid/glycerol acyltransferase" evidence="8">
    <location>
        <begin position="51"/>
        <end position="164"/>
    </location>
</feature>
<keyword evidence="7 9" id="KW-0012">Acyltransferase</keyword>
<evidence type="ECO:0000313" key="9">
    <source>
        <dbReference type="EMBL" id="GAA3893664.1"/>
    </source>
</evidence>
<evidence type="ECO:0000256" key="5">
    <source>
        <dbReference type="ARBA" id="ARBA00023098"/>
    </source>
</evidence>
<dbReference type="Proteomes" id="UP001500827">
    <property type="component" value="Unassembled WGS sequence"/>
</dbReference>
<evidence type="ECO:0000313" key="10">
    <source>
        <dbReference type="Proteomes" id="UP001500827"/>
    </source>
</evidence>
<dbReference type="SMART" id="SM00563">
    <property type="entry name" value="PlsC"/>
    <property type="match status" value="1"/>
</dbReference>
<keyword evidence="5" id="KW-0443">Lipid metabolism</keyword>
<sequence length="236" mass="25686">MLLLFLLIAPLHVLTKLLFGRSGWPRRFLAAATRAIGVRVTVRGRPARQHTLLVANHLSWLDIVILGCATNCTFVSKDELGHGLLHWLADQNQTVYVKRSHRKGAKEQAITVAKSLEGEKPVTVFAEGTTGPGTHLLPFRSTLLEAANFAAKDVEVRPLALDYGAATVDVAWHEESGASNAMRQLSRRGVLPVSVHLLDPLDRSLDRKQLAAAARAAVAQKLGFKSDVQSPIDVAE</sequence>
<organism evidence="9 10">
    <name type="scientific">Sphingomonas limnosediminicola</name>
    <dbReference type="NCBI Taxonomy" id="940133"/>
    <lineage>
        <taxon>Bacteria</taxon>
        <taxon>Pseudomonadati</taxon>
        <taxon>Pseudomonadota</taxon>
        <taxon>Alphaproteobacteria</taxon>
        <taxon>Sphingomonadales</taxon>
        <taxon>Sphingomonadaceae</taxon>
        <taxon>Sphingomonas</taxon>
    </lineage>
</organism>
<proteinExistence type="predicted"/>
<keyword evidence="3" id="KW-0812">Transmembrane</keyword>